<dbReference type="OrthoDB" id="15001at2759"/>
<evidence type="ECO:0000256" key="3">
    <source>
        <dbReference type="SAM" id="MobiDB-lite"/>
    </source>
</evidence>
<organism evidence="4 5">
    <name type="scientific">Ambrosiozyma monospora</name>
    <name type="common">Yeast</name>
    <name type="synonym">Endomycopsis monosporus</name>
    <dbReference type="NCBI Taxonomy" id="43982"/>
    <lineage>
        <taxon>Eukaryota</taxon>
        <taxon>Fungi</taxon>
        <taxon>Dikarya</taxon>
        <taxon>Ascomycota</taxon>
        <taxon>Saccharomycotina</taxon>
        <taxon>Pichiomycetes</taxon>
        <taxon>Pichiales</taxon>
        <taxon>Pichiaceae</taxon>
        <taxon>Ambrosiozyma</taxon>
    </lineage>
</organism>
<gene>
    <name evidence="4" type="ORF">Amon01_000854300</name>
</gene>
<evidence type="ECO:0000313" key="5">
    <source>
        <dbReference type="Proteomes" id="UP001165063"/>
    </source>
</evidence>
<comment type="similarity">
    <text evidence="2">Belongs to the POMP/UMP1 family.</text>
</comment>
<reference evidence="4" key="1">
    <citation type="submission" date="2023-04" db="EMBL/GenBank/DDBJ databases">
        <title>Ambrosiozyma monospora NBRC 1965.</title>
        <authorList>
            <person name="Ichikawa N."/>
            <person name="Sato H."/>
            <person name="Tonouchi N."/>
        </authorList>
    </citation>
    <scope>NUCLEOTIDE SEQUENCE</scope>
    <source>
        <strain evidence="4">NBRC 1965</strain>
    </source>
</reference>
<comment type="caution">
    <text evidence="4">The sequence shown here is derived from an EMBL/GenBank/DDBJ whole genome shotgun (WGS) entry which is preliminary data.</text>
</comment>
<evidence type="ECO:0000256" key="2">
    <source>
        <dbReference type="ARBA" id="ARBA00043974"/>
    </source>
</evidence>
<proteinExistence type="inferred from homology"/>
<feature type="region of interest" description="Disordered" evidence="3">
    <location>
        <begin position="1"/>
        <end position="47"/>
    </location>
</feature>
<dbReference type="GO" id="GO:0043248">
    <property type="term" value="P:proteasome assembly"/>
    <property type="evidence" value="ECO:0007669"/>
    <property type="project" value="InterPro"/>
</dbReference>
<dbReference type="GO" id="GO:0005634">
    <property type="term" value="C:nucleus"/>
    <property type="evidence" value="ECO:0007669"/>
    <property type="project" value="TreeGrafter"/>
</dbReference>
<keyword evidence="5" id="KW-1185">Reference proteome</keyword>
<name>A0A9W7DKU7_AMBMO</name>
<dbReference type="PANTHER" id="PTHR12828:SF3">
    <property type="entry name" value="PROTEASOME MATURATION PROTEIN"/>
    <property type="match status" value="1"/>
</dbReference>
<accession>A0A9W7DKU7</accession>
<keyword evidence="1" id="KW-0143">Chaperone</keyword>
<dbReference type="PANTHER" id="PTHR12828">
    <property type="entry name" value="PROTEASOME MATURATION PROTEIN UMP1"/>
    <property type="match status" value="1"/>
</dbReference>
<dbReference type="GO" id="GO:0005737">
    <property type="term" value="C:cytoplasm"/>
    <property type="evidence" value="ECO:0007669"/>
    <property type="project" value="TreeGrafter"/>
</dbReference>
<feature type="compositionally biased region" description="Polar residues" evidence="3">
    <location>
        <begin position="9"/>
        <end position="18"/>
    </location>
</feature>
<dbReference type="EMBL" id="BSXU01007684">
    <property type="protein sequence ID" value="GMG56476.1"/>
    <property type="molecule type" value="Genomic_DNA"/>
</dbReference>
<dbReference type="Pfam" id="PF05348">
    <property type="entry name" value="UMP1"/>
    <property type="match status" value="1"/>
</dbReference>
<protein>
    <submittedName>
        <fullName evidence="4">Unnamed protein product</fullName>
    </submittedName>
</protein>
<dbReference type="Proteomes" id="UP001165063">
    <property type="component" value="Unassembled WGS sequence"/>
</dbReference>
<evidence type="ECO:0000313" key="4">
    <source>
        <dbReference type="EMBL" id="GMG56476.1"/>
    </source>
</evidence>
<evidence type="ECO:0000256" key="1">
    <source>
        <dbReference type="ARBA" id="ARBA00023186"/>
    </source>
</evidence>
<dbReference type="AlphaFoldDB" id="A0A9W7DKU7"/>
<sequence length="149" mass="16989">MSLRLVPDQQHQSSSVQATRYAPQAPSAPGLPDILRSGEGPMSVSSKINNKHPLEARIQNWDINERANQLEHYRRIFGAADPIRREMELNIVQSSDEFRPSLFGPSANVHRDILLNKDTTIDWEDIYTGFDNKPSMDFHSEMEKKMGIN</sequence>
<dbReference type="InterPro" id="IPR008012">
    <property type="entry name" value="Ump1"/>
</dbReference>